<protein>
    <submittedName>
        <fullName evidence="1">Uncharacterized protein</fullName>
    </submittedName>
</protein>
<dbReference type="AlphaFoldDB" id="A0A2P2QE36"/>
<proteinExistence type="predicted"/>
<sequence length="22" mass="2550">MSFFGFESLDHAPFVPTRTILH</sequence>
<dbReference type="EMBL" id="GGEC01084768">
    <property type="protein sequence ID" value="MBX65252.1"/>
    <property type="molecule type" value="Transcribed_RNA"/>
</dbReference>
<accession>A0A2P2QE36</accession>
<organism evidence="1">
    <name type="scientific">Rhizophora mucronata</name>
    <name type="common">Asiatic mangrove</name>
    <dbReference type="NCBI Taxonomy" id="61149"/>
    <lineage>
        <taxon>Eukaryota</taxon>
        <taxon>Viridiplantae</taxon>
        <taxon>Streptophyta</taxon>
        <taxon>Embryophyta</taxon>
        <taxon>Tracheophyta</taxon>
        <taxon>Spermatophyta</taxon>
        <taxon>Magnoliopsida</taxon>
        <taxon>eudicotyledons</taxon>
        <taxon>Gunneridae</taxon>
        <taxon>Pentapetalae</taxon>
        <taxon>rosids</taxon>
        <taxon>fabids</taxon>
        <taxon>Malpighiales</taxon>
        <taxon>Rhizophoraceae</taxon>
        <taxon>Rhizophora</taxon>
    </lineage>
</organism>
<evidence type="ECO:0000313" key="1">
    <source>
        <dbReference type="EMBL" id="MBX65252.1"/>
    </source>
</evidence>
<reference evidence="1" key="1">
    <citation type="submission" date="2018-02" db="EMBL/GenBank/DDBJ databases">
        <title>Rhizophora mucronata_Transcriptome.</title>
        <authorList>
            <person name="Meera S.P."/>
            <person name="Sreeshan A."/>
            <person name="Augustine A."/>
        </authorList>
    </citation>
    <scope>NUCLEOTIDE SEQUENCE</scope>
    <source>
        <tissue evidence="1">Leaf</tissue>
    </source>
</reference>
<name>A0A2P2QE36_RHIMU</name>